<dbReference type="Pfam" id="PF00690">
    <property type="entry name" value="Cation_ATPase_N"/>
    <property type="match status" value="1"/>
</dbReference>
<dbReference type="SMART" id="SM00831">
    <property type="entry name" value="Cation_ATPase_N"/>
    <property type="match status" value="1"/>
</dbReference>
<proteinExistence type="predicted"/>
<evidence type="ECO:0000259" key="1">
    <source>
        <dbReference type="SMART" id="SM00831"/>
    </source>
</evidence>
<comment type="caution">
    <text evidence="2">The sequence shown here is derived from an EMBL/GenBank/DDBJ whole genome shotgun (WGS) entry which is preliminary data.</text>
</comment>
<gene>
    <name evidence="2" type="primary">ENA1_2</name>
    <name evidence="2" type="ORF">TWF718_003030</name>
</gene>
<feature type="domain" description="Cation-transporting P-type ATPase N-terminal" evidence="1">
    <location>
        <begin position="18"/>
        <end position="82"/>
    </location>
</feature>
<dbReference type="SUPFAM" id="SSF81665">
    <property type="entry name" value="Calcium ATPase, transmembrane domain M"/>
    <property type="match status" value="1"/>
</dbReference>
<name>A0AAN8MF53_9PEZI</name>
<evidence type="ECO:0000313" key="2">
    <source>
        <dbReference type="EMBL" id="KAK6330832.1"/>
    </source>
</evidence>
<accession>A0AAN8MF53</accession>
<dbReference type="InterPro" id="IPR004014">
    <property type="entry name" value="ATPase_P-typ_cation-transptr_N"/>
</dbReference>
<protein>
    <submittedName>
        <fullName evidence="2">Na+ ATPase</fullName>
    </submittedName>
</protein>
<evidence type="ECO:0000313" key="3">
    <source>
        <dbReference type="Proteomes" id="UP001313282"/>
    </source>
</evidence>
<dbReference type="Proteomes" id="UP001313282">
    <property type="component" value="Unassembled WGS sequence"/>
</dbReference>
<sequence length="85" mass="8984">MSPKEVLAEQSAFGLQRPAHAIDHAKVVAETGANVVDGLTSAEAAERLQRHGRNALDNTGGVQSLEILIRQVANPMNLVTNQSGL</sequence>
<dbReference type="AlphaFoldDB" id="A0AAN8MF53"/>
<reference evidence="2 3" key="1">
    <citation type="submission" date="2019-10" db="EMBL/GenBank/DDBJ databases">
        <authorList>
            <person name="Palmer J.M."/>
        </authorList>
    </citation>
    <scope>NUCLEOTIDE SEQUENCE [LARGE SCALE GENOMIC DNA]</scope>
    <source>
        <strain evidence="2 3">TWF718</strain>
    </source>
</reference>
<dbReference type="EMBL" id="JAVHNR010000011">
    <property type="protein sequence ID" value="KAK6330832.1"/>
    <property type="molecule type" value="Genomic_DNA"/>
</dbReference>
<dbReference type="InterPro" id="IPR023298">
    <property type="entry name" value="ATPase_P-typ_TM_dom_sf"/>
</dbReference>
<keyword evidence="3" id="KW-1185">Reference proteome</keyword>
<organism evidence="2 3">
    <name type="scientific">Orbilia javanica</name>
    <dbReference type="NCBI Taxonomy" id="47235"/>
    <lineage>
        <taxon>Eukaryota</taxon>
        <taxon>Fungi</taxon>
        <taxon>Dikarya</taxon>
        <taxon>Ascomycota</taxon>
        <taxon>Pezizomycotina</taxon>
        <taxon>Orbiliomycetes</taxon>
        <taxon>Orbiliales</taxon>
        <taxon>Orbiliaceae</taxon>
        <taxon>Orbilia</taxon>
    </lineage>
</organism>